<gene>
    <name evidence="4" type="ORF">EB796_007872</name>
</gene>
<keyword evidence="3" id="KW-0732">Signal</keyword>
<feature type="chain" id="PRO_5029736405" evidence="3">
    <location>
        <begin position="24"/>
        <end position="173"/>
    </location>
</feature>
<dbReference type="AlphaFoldDB" id="A0A7J7K6I9"/>
<feature type="compositionally biased region" description="Pro residues" evidence="1">
    <location>
        <begin position="162"/>
        <end position="173"/>
    </location>
</feature>
<accession>A0A7J7K6I9</accession>
<feature type="compositionally biased region" description="Polar residues" evidence="1">
    <location>
        <begin position="54"/>
        <end position="67"/>
    </location>
</feature>
<evidence type="ECO:0000256" key="2">
    <source>
        <dbReference type="SAM" id="Phobius"/>
    </source>
</evidence>
<feature type="transmembrane region" description="Helical" evidence="2">
    <location>
        <begin position="81"/>
        <end position="106"/>
    </location>
</feature>
<reference evidence="4" key="1">
    <citation type="submission" date="2020-06" db="EMBL/GenBank/DDBJ databases">
        <title>Draft genome of Bugula neritina, a colonial animal packing powerful symbionts and potential medicines.</title>
        <authorList>
            <person name="Rayko M."/>
        </authorList>
    </citation>
    <scope>NUCLEOTIDE SEQUENCE [LARGE SCALE GENOMIC DNA]</scope>
    <source>
        <strain evidence="4">Kwan_BN1</strain>
    </source>
</reference>
<dbReference type="Proteomes" id="UP000593567">
    <property type="component" value="Unassembled WGS sequence"/>
</dbReference>
<organism evidence="4 5">
    <name type="scientific">Bugula neritina</name>
    <name type="common">Brown bryozoan</name>
    <name type="synonym">Sertularia neritina</name>
    <dbReference type="NCBI Taxonomy" id="10212"/>
    <lineage>
        <taxon>Eukaryota</taxon>
        <taxon>Metazoa</taxon>
        <taxon>Spiralia</taxon>
        <taxon>Lophotrochozoa</taxon>
        <taxon>Bryozoa</taxon>
        <taxon>Gymnolaemata</taxon>
        <taxon>Cheilostomatida</taxon>
        <taxon>Flustrina</taxon>
        <taxon>Buguloidea</taxon>
        <taxon>Bugulidae</taxon>
        <taxon>Bugula</taxon>
    </lineage>
</organism>
<evidence type="ECO:0000256" key="1">
    <source>
        <dbReference type="SAM" id="MobiDB-lite"/>
    </source>
</evidence>
<evidence type="ECO:0000313" key="4">
    <source>
        <dbReference type="EMBL" id="KAF6033815.1"/>
    </source>
</evidence>
<comment type="caution">
    <text evidence="4">The sequence shown here is derived from an EMBL/GenBank/DDBJ whole genome shotgun (WGS) entry which is preliminary data.</text>
</comment>
<feature type="signal peptide" evidence="3">
    <location>
        <begin position="1"/>
        <end position="23"/>
    </location>
</feature>
<feature type="region of interest" description="Disordered" evidence="1">
    <location>
        <begin position="152"/>
        <end position="173"/>
    </location>
</feature>
<keyword evidence="5" id="KW-1185">Reference proteome</keyword>
<feature type="region of interest" description="Disordered" evidence="1">
    <location>
        <begin position="54"/>
        <end position="75"/>
    </location>
</feature>
<name>A0A7J7K6I9_BUGNE</name>
<evidence type="ECO:0000313" key="5">
    <source>
        <dbReference type="Proteomes" id="UP000593567"/>
    </source>
</evidence>
<keyword evidence="2" id="KW-1133">Transmembrane helix</keyword>
<dbReference type="EMBL" id="VXIV02001230">
    <property type="protein sequence ID" value="KAF6033815.1"/>
    <property type="molecule type" value="Genomic_DNA"/>
</dbReference>
<proteinExistence type="predicted"/>
<keyword evidence="2" id="KW-0812">Transmembrane</keyword>
<sequence length="173" mass="19195">MYIGYISKYIFAYFLLFTDLTTTSTTSSRTTAVISQSINTSPPSTVRVVTRTKSNKVTTSTTRAQNTAHKERATPKPENPLVIGLAVGLTIPAILIGLLVALVIYLKRKSMKEAEAMWARRVAHGGYTGPAYEDESNFHRVLDSRIEASAPTPQYYEYGPPTNRPLPPYTKYS</sequence>
<keyword evidence="2" id="KW-0472">Membrane</keyword>
<protein>
    <submittedName>
        <fullName evidence="4">Uncharacterized protein</fullName>
    </submittedName>
</protein>
<evidence type="ECO:0000256" key="3">
    <source>
        <dbReference type="SAM" id="SignalP"/>
    </source>
</evidence>